<feature type="region of interest" description="Disordered" evidence="2">
    <location>
        <begin position="330"/>
        <end position="387"/>
    </location>
</feature>
<dbReference type="WBParaSite" id="EVEC_0000281501-mRNA-1">
    <property type="protein sequence ID" value="EVEC_0000281501-mRNA-1"/>
    <property type="gene ID" value="EVEC_0000281501"/>
</dbReference>
<keyword evidence="4" id="KW-1185">Reference proteome</keyword>
<feature type="compositionally biased region" description="Basic and acidic residues" evidence="2">
    <location>
        <begin position="337"/>
        <end position="347"/>
    </location>
</feature>
<dbReference type="EMBL" id="UXUI01007396">
    <property type="protein sequence ID" value="VDD87380.1"/>
    <property type="molecule type" value="Genomic_DNA"/>
</dbReference>
<dbReference type="Pfam" id="PF10239">
    <property type="entry name" value="DUF2465"/>
    <property type="match status" value="1"/>
</dbReference>
<dbReference type="Proteomes" id="UP000274131">
    <property type="component" value="Unassembled WGS sequence"/>
</dbReference>
<reference evidence="5" key="1">
    <citation type="submission" date="2017-02" db="UniProtKB">
        <authorList>
            <consortium name="WormBaseParasite"/>
        </authorList>
    </citation>
    <scope>IDENTIFICATION</scope>
</reference>
<sequence length="464" mass="52957">MDSDAVLDLRVLDSSRVLYCSVGKLHKGGTETAVFQMAKSLFVPSEVCKQLTAFGYDKKLSEGSLVEILKHGIHDNRLTSIVIWLCNEISILYGLDEQIQIPGNRPEDFECYLLELSSLLMELECPSEELTTGPLTERFATEEKLQKLLLFLVGHLRCARLTALDQIKREGAKTKKREEVLCVEKALKCLGSTQPPADLTGEQLFKQFEKLVVTQVEKCKTKPKPLFFASLTETQWKKVEKINERLVSEYHLRMQLLLKRLDVMIQSFVWSDRIKKMEDKVFDIYRMKRDNIVISANVHMDDLLAATTDLLIVEKIMSSRQRERTATRLNKVLMAERPGDRGGRPSELRAPPPEMPSWKKDRTPNVPRGGGRDSGYNRRGGDFRQEGGYARDAGFEVQVMQEYEAANRRQQRGGYQGGYRQQDYGYQSFQGSYSGQGYGDNDMYSYRGRGHRGGRGGGRNYGRY</sequence>
<feature type="region of interest" description="Disordered" evidence="2">
    <location>
        <begin position="444"/>
        <end position="464"/>
    </location>
</feature>
<evidence type="ECO:0000256" key="1">
    <source>
        <dbReference type="ARBA" id="ARBA00007218"/>
    </source>
</evidence>
<evidence type="ECO:0000313" key="3">
    <source>
        <dbReference type="EMBL" id="VDD87380.1"/>
    </source>
</evidence>
<dbReference type="GO" id="GO:0072669">
    <property type="term" value="C:tRNA-splicing ligase complex"/>
    <property type="evidence" value="ECO:0007669"/>
    <property type="project" value="TreeGrafter"/>
</dbReference>
<organism evidence="5">
    <name type="scientific">Enterobius vermicularis</name>
    <name type="common">Human pinworm</name>
    <dbReference type="NCBI Taxonomy" id="51028"/>
    <lineage>
        <taxon>Eukaryota</taxon>
        <taxon>Metazoa</taxon>
        <taxon>Ecdysozoa</taxon>
        <taxon>Nematoda</taxon>
        <taxon>Chromadorea</taxon>
        <taxon>Rhabditida</taxon>
        <taxon>Spirurina</taxon>
        <taxon>Oxyuridomorpha</taxon>
        <taxon>Oxyuroidea</taxon>
        <taxon>Oxyuridae</taxon>
        <taxon>Enterobius</taxon>
    </lineage>
</organism>
<feature type="compositionally biased region" description="Basic and acidic residues" evidence="2">
    <location>
        <begin position="375"/>
        <end position="385"/>
    </location>
</feature>
<dbReference type="STRING" id="51028.A0A0N4UYY8"/>
<dbReference type="PANTHER" id="PTHR31353">
    <property type="entry name" value="FAM98"/>
    <property type="match status" value="1"/>
</dbReference>
<evidence type="ECO:0000313" key="4">
    <source>
        <dbReference type="Proteomes" id="UP000274131"/>
    </source>
</evidence>
<dbReference type="AlphaFoldDB" id="A0A0N4UYY8"/>
<accession>A0A0N4UYY8</accession>
<evidence type="ECO:0000313" key="5">
    <source>
        <dbReference type="WBParaSite" id="EVEC_0000281501-mRNA-1"/>
    </source>
</evidence>
<gene>
    <name evidence="3" type="ORF">EVEC_LOCUS2523</name>
</gene>
<feature type="compositionally biased region" description="Gly residues" evidence="2">
    <location>
        <begin position="455"/>
        <end position="464"/>
    </location>
</feature>
<evidence type="ECO:0000256" key="2">
    <source>
        <dbReference type="SAM" id="MobiDB-lite"/>
    </source>
</evidence>
<dbReference type="InterPro" id="IPR018797">
    <property type="entry name" value="FAM98"/>
</dbReference>
<dbReference type="PANTHER" id="PTHR31353:SF1">
    <property type="entry name" value="PROTEIN FAM98B"/>
    <property type="match status" value="1"/>
</dbReference>
<proteinExistence type="inferred from homology"/>
<comment type="similarity">
    <text evidence="1">Belongs to the FAM98 family.</text>
</comment>
<name>A0A0N4UYY8_ENTVE</name>
<protein>
    <submittedName>
        <fullName evidence="5">Protein FAM98A</fullName>
    </submittedName>
</protein>
<dbReference type="OrthoDB" id="512356at2759"/>
<reference evidence="3 4" key="2">
    <citation type="submission" date="2018-10" db="EMBL/GenBank/DDBJ databases">
        <authorList>
            <consortium name="Pathogen Informatics"/>
        </authorList>
    </citation>
    <scope>NUCLEOTIDE SEQUENCE [LARGE SCALE GENOMIC DNA]</scope>
</reference>